<dbReference type="CDD" id="cd02651">
    <property type="entry name" value="nuc_hydro_IU_UC_XIUA"/>
    <property type="match status" value="1"/>
</dbReference>
<sequence length="315" mass="33833">MALLPLIIDCDPGVDDAIALLLALAAPELDILGIVTVGGNVPLSVTSANARRICELAQCVDVPVFEGCPRPILRQLVTAEEVHGVTGLIGVDLPPPTIVAQPEHGVAWMIRTLLDASEPVVVATLGPMTNLAMAIVQAPQIIHKIQRVVIMGGAITHGNITPSAEFNFYCDPHAAQIIFTAGLSLTLISLDVTHTAIATPERLQALRLIGQPIGPVVADLLGAYGAYDQQRHGFAGAPLHDPCVIAYLLMPELFQTRDYYVEIETISPPSLGRTIVDWWQTTGRPANAKVAISIDAEGFYQFLTKRLQRFNHGLN</sequence>
<dbReference type="PANTHER" id="PTHR12304:SF4">
    <property type="entry name" value="URIDINE NUCLEOSIDASE"/>
    <property type="match status" value="1"/>
</dbReference>
<evidence type="ECO:0000313" key="4">
    <source>
        <dbReference type="EMBL" id="MBE9033220.1"/>
    </source>
</evidence>
<feature type="domain" description="Inosine/uridine-preferring nucleoside hydrolase" evidence="3">
    <location>
        <begin position="6"/>
        <end position="301"/>
    </location>
</feature>
<evidence type="ECO:0000313" key="5">
    <source>
        <dbReference type="Proteomes" id="UP000625316"/>
    </source>
</evidence>
<evidence type="ECO:0000259" key="3">
    <source>
        <dbReference type="Pfam" id="PF01156"/>
    </source>
</evidence>
<dbReference type="InterPro" id="IPR036452">
    <property type="entry name" value="Ribo_hydro-like"/>
</dbReference>
<name>A0A928VV93_9CYAN</name>
<reference evidence="4" key="1">
    <citation type="submission" date="2020-10" db="EMBL/GenBank/DDBJ databases">
        <authorList>
            <person name="Castelo-Branco R."/>
            <person name="Eusebio N."/>
            <person name="Adriana R."/>
            <person name="Vieira A."/>
            <person name="Brugerolle De Fraissinette N."/>
            <person name="Rezende De Castro R."/>
            <person name="Schneider M.P."/>
            <person name="Vasconcelos V."/>
            <person name="Leao P.N."/>
        </authorList>
    </citation>
    <scope>NUCLEOTIDE SEQUENCE</scope>
    <source>
        <strain evidence="4">LEGE 11480</strain>
    </source>
</reference>
<protein>
    <submittedName>
        <fullName evidence="4">Nucleoside hydrolase</fullName>
    </submittedName>
</protein>
<dbReference type="Gene3D" id="3.90.245.10">
    <property type="entry name" value="Ribonucleoside hydrolase-like"/>
    <property type="match status" value="1"/>
</dbReference>
<evidence type="ECO:0000256" key="1">
    <source>
        <dbReference type="ARBA" id="ARBA00022801"/>
    </source>
</evidence>
<dbReference type="SUPFAM" id="SSF53590">
    <property type="entry name" value="Nucleoside hydrolase"/>
    <property type="match status" value="1"/>
</dbReference>
<keyword evidence="5" id="KW-1185">Reference proteome</keyword>
<dbReference type="AlphaFoldDB" id="A0A928VV93"/>
<dbReference type="Proteomes" id="UP000625316">
    <property type="component" value="Unassembled WGS sequence"/>
</dbReference>
<accession>A0A928VV93</accession>
<dbReference type="PROSITE" id="PS01247">
    <property type="entry name" value="IUNH"/>
    <property type="match status" value="1"/>
</dbReference>
<gene>
    <name evidence="4" type="ORF">IQ266_26140</name>
</gene>
<dbReference type="PANTHER" id="PTHR12304">
    <property type="entry name" value="INOSINE-URIDINE PREFERRING NUCLEOSIDE HYDROLASE"/>
    <property type="match status" value="1"/>
</dbReference>
<dbReference type="GO" id="GO:0006152">
    <property type="term" value="P:purine nucleoside catabolic process"/>
    <property type="evidence" value="ECO:0007669"/>
    <property type="project" value="TreeGrafter"/>
</dbReference>
<keyword evidence="2" id="KW-0326">Glycosidase</keyword>
<dbReference type="Pfam" id="PF01156">
    <property type="entry name" value="IU_nuc_hydro"/>
    <property type="match status" value="1"/>
</dbReference>
<organism evidence="4 5">
    <name type="scientific">Romeriopsis navalis LEGE 11480</name>
    <dbReference type="NCBI Taxonomy" id="2777977"/>
    <lineage>
        <taxon>Bacteria</taxon>
        <taxon>Bacillati</taxon>
        <taxon>Cyanobacteriota</taxon>
        <taxon>Cyanophyceae</taxon>
        <taxon>Leptolyngbyales</taxon>
        <taxon>Leptolyngbyaceae</taxon>
        <taxon>Romeriopsis</taxon>
        <taxon>Romeriopsis navalis</taxon>
    </lineage>
</organism>
<keyword evidence="1 4" id="KW-0378">Hydrolase</keyword>
<dbReference type="RefSeq" id="WP_264328029.1">
    <property type="nucleotide sequence ID" value="NZ_JADEXQ010000165.1"/>
</dbReference>
<dbReference type="InterPro" id="IPR023186">
    <property type="entry name" value="IUNH"/>
</dbReference>
<evidence type="ECO:0000256" key="2">
    <source>
        <dbReference type="ARBA" id="ARBA00023295"/>
    </source>
</evidence>
<dbReference type="InterPro" id="IPR001910">
    <property type="entry name" value="Inosine/uridine_hydrolase_dom"/>
</dbReference>
<dbReference type="GO" id="GO:0008477">
    <property type="term" value="F:purine nucleosidase activity"/>
    <property type="evidence" value="ECO:0007669"/>
    <property type="project" value="TreeGrafter"/>
</dbReference>
<dbReference type="InterPro" id="IPR015910">
    <property type="entry name" value="I/U_nuclsd_hydro_CS"/>
</dbReference>
<dbReference type="GO" id="GO:0045437">
    <property type="term" value="F:uridine nucleosidase activity"/>
    <property type="evidence" value="ECO:0007669"/>
    <property type="project" value="UniProtKB-ARBA"/>
</dbReference>
<proteinExistence type="predicted"/>
<dbReference type="GO" id="GO:0005829">
    <property type="term" value="C:cytosol"/>
    <property type="evidence" value="ECO:0007669"/>
    <property type="project" value="TreeGrafter"/>
</dbReference>
<dbReference type="EMBL" id="JADEXQ010000165">
    <property type="protein sequence ID" value="MBE9033220.1"/>
    <property type="molecule type" value="Genomic_DNA"/>
</dbReference>
<comment type="caution">
    <text evidence="4">The sequence shown here is derived from an EMBL/GenBank/DDBJ whole genome shotgun (WGS) entry which is preliminary data.</text>
</comment>